<organism evidence="1 2">
    <name type="scientific">Parvimonas micra ATCC 33270</name>
    <dbReference type="NCBI Taxonomy" id="411465"/>
    <lineage>
        <taxon>Bacteria</taxon>
        <taxon>Bacillati</taxon>
        <taxon>Bacillota</taxon>
        <taxon>Tissierellia</taxon>
        <taxon>Tissierellales</taxon>
        <taxon>Peptoniphilaceae</taxon>
        <taxon>Parvimonas</taxon>
    </lineage>
</organism>
<dbReference type="HOGENOM" id="CLU_039834_4_1_9"/>
<accession>A8SL33</accession>
<name>A8SL33_9FIRM</name>
<evidence type="ECO:0000313" key="1">
    <source>
        <dbReference type="EMBL" id="EDP24275.1"/>
    </source>
</evidence>
<dbReference type="GeneID" id="93385101"/>
<comment type="caution">
    <text evidence="1">The sequence shown here is derived from an EMBL/GenBank/DDBJ whole genome shotgun (WGS) entry which is preliminary data.</text>
</comment>
<evidence type="ECO:0000313" key="2">
    <source>
        <dbReference type="Proteomes" id="UP000003162"/>
    </source>
</evidence>
<dbReference type="InterPro" id="IPR029058">
    <property type="entry name" value="AB_hydrolase_fold"/>
</dbReference>
<gene>
    <name evidence="1" type="ORF">PEPMIC_00857</name>
</gene>
<dbReference type="EMBL" id="ABEE02000016">
    <property type="protein sequence ID" value="EDP24275.1"/>
    <property type="molecule type" value="Genomic_DNA"/>
</dbReference>
<dbReference type="Proteomes" id="UP000003162">
    <property type="component" value="Unassembled WGS sequence"/>
</dbReference>
<evidence type="ECO:0008006" key="3">
    <source>
        <dbReference type="Google" id="ProtNLM"/>
    </source>
</evidence>
<dbReference type="RefSeq" id="WP_004832744.1">
    <property type="nucleotide sequence ID" value="NZ_DS483517.1"/>
</dbReference>
<protein>
    <recommendedName>
        <fullName evidence="3">Esterase</fullName>
    </recommendedName>
</protein>
<reference evidence="1 2" key="2">
    <citation type="submission" date="2007-09" db="EMBL/GenBank/DDBJ databases">
        <authorList>
            <person name="Fulton L."/>
            <person name="Clifton S."/>
            <person name="Fulton B."/>
            <person name="Xu J."/>
            <person name="Minx P."/>
            <person name="Pepin K.H."/>
            <person name="Johnson M."/>
            <person name="Thiruvilangam P."/>
            <person name="Bhonagiri V."/>
            <person name="Nash W.E."/>
            <person name="Mardis E.R."/>
            <person name="Wilson R.K."/>
        </authorList>
    </citation>
    <scope>NUCLEOTIDE SEQUENCE [LARGE SCALE GENOMIC DNA]</scope>
    <source>
        <strain evidence="1 2">ATCC 33270</strain>
    </source>
</reference>
<dbReference type="SUPFAM" id="SSF53474">
    <property type="entry name" value="alpha/beta-Hydrolases"/>
    <property type="match status" value="1"/>
</dbReference>
<dbReference type="Gene3D" id="3.40.50.1820">
    <property type="entry name" value="alpha/beta hydrolase"/>
    <property type="match status" value="1"/>
</dbReference>
<proteinExistence type="predicted"/>
<reference evidence="1 2" key="1">
    <citation type="submission" date="2007-09" db="EMBL/GenBank/DDBJ databases">
        <title>Draft genome sequence of Peptostreptococcus micros (ATCC 33270).</title>
        <authorList>
            <person name="Sudarsanam P."/>
            <person name="Ley R."/>
            <person name="Guruge J."/>
            <person name="Turnbaugh P.J."/>
            <person name="Mahowald M."/>
            <person name="Liep D."/>
            <person name="Gordon J."/>
        </authorList>
    </citation>
    <scope>NUCLEOTIDE SEQUENCE [LARGE SCALE GENOMIC DNA]</scope>
    <source>
        <strain evidence="1 2">ATCC 33270</strain>
    </source>
</reference>
<dbReference type="eggNOG" id="COG2819">
    <property type="taxonomic scope" value="Bacteria"/>
</dbReference>
<sequence>MAYKKEELNVNDTRCIAYSCENPKYFLIQPVDENDIKVLDREVELISKDVGEDFLFIAFKISNWNNDLSPWNAPAVFGKDGFGDGAKNTLSFIEDVLIDFICEKYQIKNKIPIILGGYSLAGLFSLWSSYQSSSFNAIVGASPSVWFNDWEEFIVKNTPLSNVIYLSLGDKEEKTKNQIMARVGKTIQKQEEVLNNREIKTILEWNNGGHFQDSDIRLAKGFVWCINNL</sequence>
<dbReference type="AlphaFoldDB" id="A8SL33"/>